<evidence type="ECO:0008006" key="5">
    <source>
        <dbReference type="Google" id="ProtNLM"/>
    </source>
</evidence>
<evidence type="ECO:0000256" key="1">
    <source>
        <dbReference type="ARBA" id="ARBA00022737"/>
    </source>
</evidence>
<dbReference type="EMBL" id="CP065053">
    <property type="protein sequence ID" value="QPI47485.1"/>
    <property type="molecule type" value="Genomic_DNA"/>
</dbReference>
<name>A0AA48W9Y1_9BURK</name>
<dbReference type="PANTHER" id="PTHR13833">
    <property type="match status" value="1"/>
</dbReference>
<organism evidence="3 4">
    <name type="scientific">Massilia antarctica</name>
    <dbReference type="NCBI Taxonomy" id="2765360"/>
    <lineage>
        <taxon>Bacteria</taxon>
        <taxon>Pseudomonadati</taxon>
        <taxon>Pseudomonadota</taxon>
        <taxon>Betaproteobacteria</taxon>
        <taxon>Burkholderiales</taxon>
        <taxon>Oxalobacteraceae</taxon>
        <taxon>Telluria group</taxon>
        <taxon>Massilia</taxon>
    </lineage>
</organism>
<dbReference type="Proteomes" id="UP000662888">
    <property type="component" value="Chromosome"/>
</dbReference>
<protein>
    <recommendedName>
        <fullName evidence="5">NHL repeat-containing protein</fullName>
    </recommendedName>
</protein>
<reference evidence="3 4" key="1">
    <citation type="submission" date="2020-11" db="EMBL/GenBank/DDBJ databases">
        <authorList>
            <person name="Sun Q."/>
        </authorList>
    </citation>
    <scope>NUCLEOTIDE SEQUENCE [LARGE SCALE GENOMIC DNA]</scope>
    <source>
        <strain evidence="3 4">P8398</strain>
    </source>
</reference>
<keyword evidence="1" id="KW-0677">Repeat</keyword>
<feature type="chain" id="PRO_5046335549" description="NHL repeat-containing protein" evidence="2">
    <location>
        <begin position="19"/>
        <end position="455"/>
    </location>
</feature>
<evidence type="ECO:0000313" key="3">
    <source>
        <dbReference type="EMBL" id="QPI47485.1"/>
    </source>
</evidence>
<dbReference type="PROSITE" id="PS51257">
    <property type="entry name" value="PROKAR_LIPOPROTEIN"/>
    <property type="match status" value="1"/>
</dbReference>
<keyword evidence="2" id="KW-0732">Signal</keyword>
<dbReference type="InterPro" id="IPR001258">
    <property type="entry name" value="NHL_repeat"/>
</dbReference>
<sequence>MFNDARRTIFGVSLIALAVLTACGGGGGSDGGKTDTGTPVQPPAPTFHVGGTFSGMKSGGMVLANGSDSLTLPAAATTFTMPAALASGASYDVRIAVQPPRFTQRCTATNGTGSIASASVTNIKVSCADHLALVSTLAGTNNPTRVPIGLPAVFYFPSGLTLDESGNVYVADYLHSRIAKVTPAGAVSTFVGITPGQEPTDADRVLGSVEAITRDQQGNFYTLGSHTVRKISKDGVITTLAGAPEAGFADGTGSQARFNTPLGITVDASGNVYVADTLNLRIRKITPAGVVTTIAGNGVRGYLDGPALQASFGDPWGIAVDKAGTVYFSDRQLGMIHKLTPEGVVATIVGRLGTPVLTDGRGADVTLNQPSGLAIDKDNNLYVAETAGKIRIVTPAGWVGTVAGSYPTTAPYIPGVDGTGDVATFSEPRGVAVDAAGVLYIVDRSAARIRKVLEQ</sequence>
<dbReference type="PANTHER" id="PTHR13833:SF71">
    <property type="entry name" value="NHL DOMAIN-CONTAINING PROTEIN"/>
    <property type="match status" value="1"/>
</dbReference>
<proteinExistence type="predicted"/>
<accession>A0AA48W9Y1</accession>
<evidence type="ECO:0000256" key="2">
    <source>
        <dbReference type="SAM" id="SignalP"/>
    </source>
</evidence>
<evidence type="ECO:0000313" key="4">
    <source>
        <dbReference type="Proteomes" id="UP000662888"/>
    </source>
</evidence>
<dbReference type="InterPro" id="IPR011042">
    <property type="entry name" value="6-blade_b-propeller_TolB-like"/>
</dbReference>
<dbReference type="Gene3D" id="2.120.10.30">
    <property type="entry name" value="TolB, C-terminal domain"/>
    <property type="match status" value="3"/>
</dbReference>
<feature type="signal peptide" evidence="2">
    <location>
        <begin position="1"/>
        <end position="18"/>
    </location>
</feature>
<dbReference type="SUPFAM" id="SSF101898">
    <property type="entry name" value="NHL repeat"/>
    <property type="match status" value="1"/>
</dbReference>
<keyword evidence="4" id="KW-1185">Reference proteome</keyword>
<dbReference type="Pfam" id="PF01436">
    <property type="entry name" value="NHL"/>
    <property type="match status" value="2"/>
</dbReference>
<dbReference type="RefSeq" id="WP_206087191.1">
    <property type="nucleotide sequence ID" value="NZ_CP065053.1"/>
</dbReference>
<gene>
    <name evidence="3" type="ORF">IV454_17915</name>
</gene>